<dbReference type="InterPro" id="IPR036938">
    <property type="entry name" value="PAP2/HPO_sf"/>
</dbReference>
<dbReference type="SUPFAM" id="SSF48317">
    <property type="entry name" value="Acid phosphatase/Vanadium-dependent haloperoxidase"/>
    <property type="match status" value="1"/>
</dbReference>
<feature type="non-terminal residue" evidence="1">
    <location>
        <position position="1"/>
    </location>
</feature>
<dbReference type="GO" id="GO:0007165">
    <property type="term" value="P:signal transduction"/>
    <property type="evidence" value="ECO:0007669"/>
    <property type="project" value="TreeGrafter"/>
</dbReference>
<dbReference type="Proteomes" id="UP001331761">
    <property type="component" value="Unassembled WGS sequence"/>
</dbReference>
<evidence type="ECO:0000313" key="2">
    <source>
        <dbReference type="Proteomes" id="UP001331761"/>
    </source>
</evidence>
<reference evidence="1 2" key="1">
    <citation type="submission" date="2019-10" db="EMBL/GenBank/DDBJ databases">
        <title>Assembly and Annotation for the nematode Trichostrongylus colubriformis.</title>
        <authorList>
            <person name="Martin J."/>
        </authorList>
    </citation>
    <scope>NUCLEOTIDE SEQUENCE [LARGE SCALE GENOMIC DNA]</scope>
    <source>
        <strain evidence="1">G859</strain>
        <tissue evidence="1">Whole worm</tissue>
    </source>
</reference>
<dbReference type="InterPro" id="IPR043216">
    <property type="entry name" value="PAP-like"/>
</dbReference>
<organism evidence="1 2">
    <name type="scientific">Trichostrongylus colubriformis</name>
    <name type="common">Black scour worm</name>
    <dbReference type="NCBI Taxonomy" id="6319"/>
    <lineage>
        <taxon>Eukaryota</taxon>
        <taxon>Metazoa</taxon>
        <taxon>Ecdysozoa</taxon>
        <taxon>Nematoda</taxon>
        <taxon>Chromadorea</taxon>
        <taxon>Rhabditida</taxon>
        <taxon>Rhabditina</taxon>
        <taxon>Rhabditomorpha</taxon>
        <taxon>Strongyloidea</taxon>
        <taxon>Trichostrongylidae</taxon>
        <taxon>Trichostrongylus</taxon>
    </lineage>
</organism>
<dbReference type="EMBL" id="WIXE01001526">
    <property type="protein sequence ID" value="KAK5985606.1"/>
    <property type="molecule type" value="Genomic_DNA"/>
</dbReference>
<dbReference type="GO" id="GO:0008195">
    <property type="term" value="F:phosphatidate phosphatase activity"/>
    <property type="evidence" value="ECO:0007669"/>
    <property type="project" value="TreeGrafter"/>
</dbReference>
<name>A0AAN8ITP8_TRICO</name>
<dbReference type="GO" id="GO:0006644">
    <property type="term" value="P:phospholipid metabolic process"/>
    <property type="evidence" value="ECO:0007669"/>
    <property type="project" value="InterPro"/>
</dbReference>
<comment type="caution">
    <text evidence="1">The sequence shown here is derived from an EMBL/GenBank/DDBJ whole genome shotgun (WGS) entry which is preliminary data.</text>
</comment>
<protein>
    <submittedName>
        <fullName evidence="1">AcidPPc domain-containing protein</fullName>
    </submittedName>
</protein>
<proteinExistence type="predicted"/>
<accession>A0AAN8ITP8</accession>
<keyword evidence="2" id="KW-1185">Reference proteome</keyword>
<sequence length="111" mass="12122">HVKVSVDLIPAVFLCGALVTQIFVDTIKLMTGYQRPYFLSLCNVSISACTAPLEHSPSPSPHLACNFRGADELRYAWLTFPSLHAAFSSYSCIFASVCSPAYLNCSEQEGK</sequence>
<gene>
    <name evidence="1" type="ORF">GCK32_021777</name>
</gene>
<dbReference type="GO" id="GO:0046839">
    <property type="term" value="P:phospholipid dephosphorylation"/>
    <property type="evidence" value="ECO:0007669"/>
    <property type="project" value="TreeGrafter"/>
</dbReference>
<dbReference type="PANTHER" id="PTHR10165:SF114">
    <property type="entry name" value="PHOSPHATIDIC ACID PHOSPHATASE TYPE 2_HALOPEROXIDASE DOMAIN-CONTAINING PROTEIN"/>
    <property type="match status" value="1"/>
</dbReference>
<dbReference type="AlphaFoldDB" id="A0AAN8ITP8"/>
<dbReference type="GO" id="GO:0005886">
    <property type="term" value="C:plasma membrane"/>
    <property type="evidence" value="ECO:0007669"/>
    <property type="project" value="TreeGrafter"/>
</dbReference>
<evidence type="ECO:0000313" key="1">
    <source>
        <dbReference type="EMBL" id="KAK5985606.1"/>
    </source>
</evidence>
<dbReference type="PANTHER" id="PTHR10165">
    <property type="entry name" value="LIPID PHOSPHATE PHOSPHATASE"/>
    <property type="match status" value="1"/>
</dbReference>